<comment type="caution">
    <text evidence="2">The sequence shown here is derived from an EMBL/GenBank/DDBJ whole genome shotgun (WGS) entry which is preliminary data.</text>
</comment>
<keyword evidence="1" id="KW-0812">Transmembrane</keyword>
<dbReference type="RefSeq" id="WP_345423464.1">
    <property type="nucleotide sequence ID" value="NZ_AP031496.1"/>
</dbReference>
<keyword evidence="1" id="KW-1133">Transmembrane helix</keyword>
<evidence type="ECO:0000256" key="1">
    <source>
        <dbReference type="SAM" id="Phobius"/>
    </source>
</evidence>
<accession>A0AAV3U4D2</accession>
<organism evidence="2 3">
    <name type="scientific">Halioxenophilus aromaticivorans</name>
    <dbReference type="NCBI Taxonomy" id="1306992"/>
    <lineage>
        <taxon>Bacteria</taxon>
        <taxon>Pseudomonadati</taxon>
        <taxon>Pseudomonadota</taxon>
        <taxon>Gammaproteobacteria</taxon>
        <taxon>Alteromonadales</taxon>
        <taxon>Alteromonadaceae</taxon>
        <taxon>Halioxenophilus</taxon>
    </lineage>
</organism>
<keyword evidence="3" id="KW-1185">Reference proteome</keyword>
<feature type="transmembrane region" description="Helical" evidence="1">
    <location>
        <begin position="52"/>
        <end position="76"/>
    </location>
</feature>
<proteinExistence type="predicted"/>
<keyword evidence="1" id="KW-0472">Membrane</keyword>
<protein>
    <recommendedName>
        <fullName evidence="4">DUF2878 domain-containing protein</fullName>
    </recommendedName>
</protein>
<gene>
    <name evidence="2" type="ORF">GCM10025791_28400</name>
</gene>
<dbReference type="Pfam" id="PF11086">
    <property type="entry name" value="DUF2878"/>
    <property type="match status" value="1"/>
</dbReference>
<dbReference type="InterPro" id="IPR021306">
    <property type="entry name" value="DUF2878"/>
</dbReference>
<feature type="transmembrane region" description="Helical" evidence="1">
    <location>
        <begin position="114"/>
        <end position="130"/>
    </location>
</feature>
<reference evidence="3" key="1">
    <citation type="journal article" date="2019" name="Int. J. Syst. Evol. Microbiol.">
        <title>The Global Catalogue of Microorganisms (GCM) 10K type strain sequencing project: providing services to taxonomists for standard genome sequencing and annotation.</title>
        <authorList>
            <consortium name="The Broad Institute Genomics Platform"/>
            <consortium name="The Broad Institute Genome Sequencing Center for Infectious Disease"/>
            <person name="Wu L."/>
            <person name="Ma J."/>
        </authorList>
    </citation>
    <scope>NUCLEOTIDE SEQUENCE [LARGE SCALE GENOMIC DNA]</scope>
    <source>
        <strain evidence="3">JCM 19134</strain>
    </source>
</reference>
<dbReference type="AlphaFoldDB" id="A0AAV3U4D2"/>
<feature type="transmembrane region" description="Helical" evidence="1">
    <location>
        <begin position="142"/>
        <end position="161"/>
    </location>
</feature>
<evidence type="ECO:0000313" key="3">
    <source>
        <dbReference type="Proteomes" id="UP001409585"/>
    </source>
</evidence>
<feature type="transmembrane region" description="Helical" evidence="1">
    <location>
        <begin position="29"/>
        <end position="45"/>
    </location>
</feature>
<evidence type="ECO:0008006" key="4">
    <source>
        <dbReference type="Google" id="ProtNLM"/>
    </source>
</evidence>
<feature type="transmembrane region" description="Helical" evidence="1">
    <location>
        <begin position="82"/>
        <end position="102"/>
    </location>
</feature>
<evidence type="ECO:0000313" key="2">
    <source>
        <dbReference type="EMBL" id="GAA4947200.1"/>
    </source>
</evidence>
<dbReference type="EMBL" id="BAABLX010000026">
    <property type="protein sequence ID" value="GAA4947200.1"/>
    <property type="molecule type" value="Genomic_DNA"/>
</dbReference>
<feature type="transmembrane region" description="Helical" evidence="1">
    <location>
        <begin position="7"/>
        <end position="23"/>
    </location>
</feature>
<dbReference type="Proteomes" id="UP001409585">
    <property type="component" value="Unassembled WGS sequence"/>
</dbReference>
<name>A0AAV3U4D2_9ALTE</name>
<sequence length="179" mass="19696">MTQNTKIFAIFNAVWFQAGWWLAILQQDLVIGWLVLGLVLHWVVSPHRLSDLTIMACVVPVGGLFDGLMSYTGVIGFRGGEAILGVPVWLILVWCYFACTLNHSMAWLAGIPKLWLAGIGAISAMASYYGGARLDAAEIPHFVWFAASYSGFWGLLLLSIFSDQSRFIRRPHSAQCGCG</sequence>